<comment type="caution">
    <text evidence="1">The sequence shown here is derived from an EMBL/GenBank/DDBJ whole genome shotgun (WGS) entry which is preliminary data.</text>
</comment>
<reference evidence="3 4" key="1">
    <citation type="submission" date="2020-04" db="EMBL/GenBank/DDBJ databases">
        <title>Perkinsus olseni comparative genomics.</title>
        <authorList>
            <person name="Bogema D.R."/>
        </authorList>
    </citation>
    <scope>NUCLEOTIDE SEQUENCE [LARGE SCALE GENOMIC DNA]</scope>
    <source>
        <strain evidence="1">ATCC PRA-179</strain>
        <strain evidence="2">ATCC PRA-31</strain>
    </source>
</reference>
<dbReference type="Proteomes" id="UP000570595">
    <property type="component" value="Unassembled WGS sequence"/>
</dbReference>
<organism evidence="1 3">
    <name type="scientific">Perkinsus olseni</name>
    <name type="common">Perkinsus atlanticus</name>
    <dbReference type="NCBI Taxonomy" id="32597"/>
    <lineage>
        <taxon>Eukaryota</taxon>
        <taxon>Sar</taxon>
        <taxon>Alveolata</taxon>
        <taxon>Perkinsozoa</taxon>
        <taxon>Perkinsea</taxon>
        <taxon>Perkinsida</taxon>
        <taxon>Perkinsidae</taxon>
        <taxon>Perkinsus</taxon>
    </lineage>
</organism>
<dbReference type="OrthoDB" id="10480075at2759"/>
<proteinExistence type="predicted"/>
<dbReference type="EMBL" id="JABAHT010001929">
    <property type="protein sequence ID" value="KAF4648155.1"/>
    <property type="molecule type" value="Genomic_DNA"/>
</dbReference>
<evidence type="ECO:0000313" key="2">
    <source>
        <dbReference type="EMBL" id="KAF4648644.1"/>
    </source>
</evidence>
<dbReference type="EMBL" id="JABANN010001871">
    <property type="protein sequence ID" value="KAF4648644.1"/>
    <property type="molecule type" value="Genomic_DNA"/>
</dbReference>
<gene>
    <name evidence="2" type="ORF">FOL46_002655</name>
    <name evidence="1" type="ORF">FOZ61_003085</name>
</gene>
<protein>
    <submittedName>
        <fullName evidence="1">Uncharacterized protein</fullName>
    </submittedName>
</protein>
<evidence type="ECO:0000313" key="1">
    <source>
        <dbReference type="EMBL" id="KAF4648155.1"/>
    </source>
</evidence>
<dbReference type="AlphaFoldDB" id="A0A7J6KLK0"/>
<accession>A0A7J6KLK0</accession>
<name>A0A7J6KLK0_PEROL</name>
<dbReference type="Proteomes" id="UP000572268">
    <property type="component" value="Unassembled WGS sequence"/>
</dbReference>
<sequence length="288" mass="32740">MDEQNSVNLCIYSTEVSNCRGSETTSYLNHMGINGIWAIAESLNDMISTPVNYLHEQYHDGVPTIYDVPEYDYARPIITSAFDTRPVTVSDVSADCRLQLVRELCWEDYVDDWEFPGYHVWQVLWSREVMTSVASFRGFGFSEVKEFRSWAPKPGSAALGYRYTTNDHLLPAFSGGRLPEDGHVSKRKVSQCLSSFYDPLGRFLEVGMAARLLWRRVVLAINEKLPPGASCQETYRAAVPLPLIKEVNHWVDYVGKISPVPRFVPAKLGALSALHLWKRTPFQEMVCY</sequence>
<evidence type="ECO:0000313" key="3">
    <source>
        <dbReference type="Proteomes" id="UP000570595"/>
    </source>
</evidence>
<evidence type="ECO:0000313" key="4">
    <source>
        <dbReference type="Proteomes" id="UP000572268"/>
    </source>
</evidence>